<keyword evidence="11" id="KW-0547">Nucleotide-binding</keyword>
<evidence type="ECO:0000256" key="5">
    <source>
        <dbReference type="ARBA" id="ARBA00022553"/>
    </source>
</evidence>
<dbReference type="Pfam" id="PF00560">
    <property type="entry name" value="LRR_1"/>
    <property type="match status" value="5"/>
</dbReference>
<dbReference type="AlphaFoldDB" id="V4TD86"/>
<evidence type="ECO:0000256" key="6">
    <source>
        <dbReference type="ARBA" id="ARBA00022614"/>
    </source>
</evidence>
<dbReference type="Pfam" id="PF08263">
    <property type="entry name" value="LRRNT_2"/>
    <property type="match status" value="1"/>
</dbReference>
<keyword evidence="6" id="KW-0433">Leucine-rich repeat</keyword>
<dbReference type="FunFam" id="3.80.10.10:FF:000095">
    <property type="entry name" value="LRR receptor-like serine/threonine-protein kinase GSO1"/>
    <property type="match status" value="2"/>
</dbReference>
<keyword evidence="14 20" id="KW-1133">Transmembrane helix</keyword>
<feature type="transmembrane region" description="Helical" evidence="20">
    <location>
        <begin position="871"/>
        <end position="892"/>
    </location>
</feature>
<evidence type="ECO:0000256" key="8">
    <source>
        <dbReference type="ARBA" id="ARBA00022692"/>
    </source>
</evidence>
<accession>V4TD86</accession>
<keyword evidence="17" id="KW-0325">Glycoprotein</keyword>
<protein>
    <recommendedName>
        <fullName evidence="3">non-specific serine/threonine protein kinase</fullName>
        <ecNumber evidence="3">2.7.11.1</ecNumber>
    </recommendedName>
</protein>
<dbReference type="PROSITE" id="PS51450">
    <property type="entry name" value="LRR"/>
    <property type="match status" value="4"/>
</dbReference>
<dbReference type="EMBL" id="KI536726">
    <property type="protein sequence ID" value="ESR49565.1"/>
    <property type="molecule type" value="Genomic_DNA"/>
</dbReference>
<dbReference type="PRINTS" id="PR00019">
    <property type="entry name" value="LEURICHRPT"/>
</dbReference>
<keyword evidence="13" id="KW-0067">ATP-binding</keyword>
<dbReference type="PROSITE" id="PS50011">
    <property type="entry name" value="PROTEIN_KINASE_DOM"/>
    <property type="match status" value="1"/>
</dbReference>
<gene>
    <name evidence="23" type="ORF">CICLE_v10033336mg</name>
</gene>
<name>V4TD86_CITCL</name>
<dbReference type="SUPFAM" id="SSF56112">
    <property type="entry name" value="Protein kinase-like (PK-like)"/>
    <property type="match status" value="1"/>
</dbReference>
<evidence type="ECO:0000256" key="18">
    <source>
        <dbReference type="ARBA" id="ARBA00047899"/>
    </source>
</evidence>
<evidence type="ECO:0000256" key="17">
    <source>
        <dbReference type="ARBA" id="ARBA00023180"/>
    </source>
</evidence>
<dbReference type="Pfam" id="PF13855">
    <property type="entry name" value="LRR_8"/>
    <property type="match status" value="3"/>
</dbReference>
<evidence type="ECO:0000256" key="4">
    <source>
        <dbReference type="ARBA" id="ARBA00022527"/>
    </source>
</evidence>
<keyword evidence="9 21" id="KW-0732">Signal</keyword>
<dbReference type="PANTHER" id="PTHR48053:SF59">
    <property type="entry name" value="PROTEIN KINASE DOMAIN-CONTAINING PROTEIN"/>
    <property type="match status" value="1"/>
</dbReference>
<evidence type="ECO:0000256" key="1">
    <source>
        <dbReference type="ARBA" id="ARBA00004479"/>
    </source>
</evidence>
<comment type="similarity">
    <text evidence="2">Belongs to the RLP family.</text>
</comment>
<feature type="domain" description="Protein kinase" evidence="22">
    <location>
        <begin position="928"/>
        <end position="1118"/>
    </location>
</feature>
<dbReference type="InterPro" id="IPR013210">
    <property type="entry name" value="LRR_N_plant-typ"/>
</dbReference>
<keyword evidence="7" id="KW-0808">Transferase</keyword>
<comment type="catalytic activity">
    <reaction evidence="19">
        <text>L-seryl-[protein] + ATP = O-phospho-L-seryl-[protein] + ADP + H(+)</text>
        <dbReference type="Rhea" id="RHEA:17989"/>
        <dbReference type="Rhea" id="RHEA-COMP:9863"/>
        <dbReference type="Rhea" id="RHEA-COMP:11604"/>
        <dbReference type="ChEBI" id="CHEBI:15378"/>
        <dbReference type="ChEBI" id="CHEBI:29999"/>
        <dbReference type="ChEBI" id="CHEBI:30616"/>
        <dbReference type="ChEBI" id="CHEBI:83421"/>
        <dbReference type="ChEBI" id="CHEBI:456216"/>
        <dbReference type="EC" id="2.7.11.1"/>
    </reaction>
</comment>
<keyword evidence="15 20" id="KW-0472">Membrane</keyword>
<dbReference type="InParanoid" id="V4TD86"/>
<proteinExistence type="inferred from homology"/>
<dbReference type="InterPro" id="IPR003591">
    <property type="entry name" value="Leu-rich_rpt_typical-subtyp"/>
</dbReference>
<dbReference type="Proteomes" id="UP000030687">
    <property type="component" value="Unassembled WGS sequence"/>
</dbReference>
<dbReference type="Pfam" id="PF23598">
    <property type="entry name" value="LRR_14"/>
    <property type="match status" value="1"/>
</dbReference>
<feature type="chain" id="PRO_5004728411" description="non-specific serine/threonine protein kinase" evidence="21">
    <location>
        <begin position="28"/>
        <end position="1118"/>
    </location>
</feature>
<dbReference type="GO" id="GO:0004674">
    <property type="term" value="F:protein serine/threonine kinase activity"/>
    <property type="evidence" value="ECO:0007669"/>
    <property type="project" value="UniProtKB-KW"/>
</dbReference>
<dbReference type="InterPro" id="IPR055414">
    <property type="entry name" value="LRR_R13L4/SHOC2-like"/>
</dbReference>
<keyword evidence="8 20" id="KW-0812">Transmembrane</keyword>
<organism evidence="23 24">
    <name type="scientific">Citrus clementina</name>
    <name type="common">Clementine</name>
    <name type="synonym">Citrus deliciosa x Citrus sinensis</name>
    <dbReference type="NCBI Taxonomy" id="85681"/>
    <lineage>
        <taxon>Eukaryota</taxon>
        <taxon>Viridiplantae</taxon>
        <taxon>Streptophyta</taxon>
        <taxon>Embryophyta</taxon>
        <taxon>Tracheophyta</taxon>
        <taxon>Spermatophyta</taxon>
        <taxon>Magnoliopsida</taxon>
        <taxon>eudicotyledons</taxon>
        <taxon>Gunneridae</taxon>
        <taxon>Pentapetalae</taxon>
        <taxon>rosids</taxon>
        <taxon>malvids</taxon>
        <taxon>Sapindales</taxon>
        <taxon>Rutaceae</taxon>
        <taxon>Aurantioideae</taxon>
        <taxon>Citrus</taxon>
    </lineage>
</organism>
<evidence type="ECO:0000256" key="21">
    <source>
        <dbReference type="SAM" id="SignalP"/>
    </source>
</evidence>
<keyword evidence="4" id="KW-0723">Serine/threonine-protein kinase</keyword>
<dbReference type="SMART" id="SM00365">
    <property type="entry name" value="LRR_SD22"/>
    <property type="match status" value="6"/>
</dbReference>
<evidence type="ECO:0000313" key="24">
    <source>
        <dbReference type="Proteomes" id="UP000030687"/>
    </source>
</evidence>
<dbReference type="Gene3D" id="1.10.510.10">
    <property type="entry name" value="Transferase(Phosphotransferase) domain 1"/>
    <property type="match status" value="1"/>
</dbReference>
<evidence type="ECO:0000256" key="10">
    <source>
        <dbReference type="ARBA" id="ARBA00022737"/>
    </source>
</evidence>
<keyword evidence="16" id="KW-0675">Receptor</keyword>
<sequence>IPFARIMIRFLLLHCLILSFMIASANTTSITTDQQALLALKGHITDDPANFLARNWNTSSSVCNWTGITCDVRTYRVTALNISGLNLTVTIPSELGNLSSLQTLDLSFNWFSGSIPASIFNMSSLLSINFINNALFGELPPNFCNHLSNLESLFLKSNMFHGKIPSTLSSCKRLRETSLSLNDFFWDHTKRNWQRTIPYAGHLFQLQWLDLSDNQLSGSLPSFKFKMPLLQFLDLSSNRLSTELPTNVFHNLPFLEELYLSNNMFYGEIPSDTPNCSYLRILVVQFNNFSGAIPKEISNLTKLEKLDLQYNRLQGTILYVGHLLQLQWLDLSDNQLSGSLPSFKFKMPLLQFLDLSSNRLSAELPTNVFHNLPFLEELYLSNNMFYGEIPSDTANCSYLRILVLRFNNFSGAIPKEISNLTKLEKLDLQYNRLQGEIPHEIGNLHNLELMAFGFNKLVGVVPATIFNVSTLKSLYLYSNSLSGRLPSSADIQLPNLEELILWGNNFCGTIPSFIFNASKLSTLELQKNSFSGFIPNTFGNLRNLKRLGLNDNYLTSSTPELSFLSSLSNCKYLEYFSFSSNPLGGILPRAIGNLSQSIEVIGMFNCNISGSIPEEINNLTNLIAIYLGGNKLNGSISIALGKLQKLQLLGLEDNQLEGSIPYDLCRLAALFQLDLGDNKLSGFVPSCFGNLTNLRKLYLGSNQLTYIPLTLWNLKYILYLNLSSNSFTIPLPSEIGNLEVLVQIDLSMNNFSGAIPTTIGGLKDLQYLFLEYNRLQGSIPDFIGGLINLKSLDLSNNNLSGAIPISLEKLLDLQHINVSFNKLEGEIPREGPFRNFSIESFKGNELLCGMPNLHVPPCRTGIHHTSRKNDLLIGIVLPLSTIFMMVVILLILRYRKRGKPLLNDANMPPLANQRRFTYLELFHATNGFSANNIIGRGGIGSIYKARIQDGMEVAVKVFDLQYREAFKSFDNECDMMKLIRHRNLIKIISSCSNDDFKALYGREGRVSTNGDVYSFGIMLIETFTRKKPTDEIFSGEMTLKRWVNDLLPISVMEVVDANLLSQEDKHFVTKEQCVSFVFDLAMKCVVESPEERINTKEIVTRLIKIRDSLLKNLLMQIY</sequence>
<dbReference type="InterPro" id="IPR051716">
    <property type="entry name" value="Plant_RL_S/T_kinase"/>
</dbReference>
<comment type="subcellular location">
    <subcellularLocation>
        <location evidence="1">Membrane</location>
        <topology evidence="1">Single-pass type I membrane protein</topology>
    </subcellularLocation>
</comment>
<dbReference type="Gramene" id="ESR49565">
    <property type="protein sequence ID" value="ESR49565"/>
    <property type="gene ID" value="CICLE_v10033336mg"/>
</dbReference>
<evidence type="ECO:0000259" key="22">
    <source>
        <dbReference type="PROSITE" id="PS50011"/>
    </source>
</evidence>
<evidence type="ECO:0000256" key="7">
    <source>
        <dbReference type="ARBA" id="ARBA00022679"/>
    </source>
</evidence>
<dbReference type="SMART" id="SM00364">
    <property type="entry name" value="LRR_BAC"/>
    <property type="match status" value="7"/>
</dbReference>
<evidence type="ECO:0000313" key="23">
    <source>
        <dbReference type="EMBL" id="ESR49565.1"/>
    </source>
</evidence>
<dbReference type="Gene3D" id="3.30.200.20">
    <property type="entry name" value="Phosphorylase Kinase, domain 1"/>
    <property type="match status" value="1"/>
</dbReference>
<reference evidence="23 24" key="1">
    <citation type="submission" date="2013-10" db="EMBL/GenBank/DDBJ databases">
        <authorList>
            <consortium name="International Citrus Genome Consortium"/>
            <person name="Jenkins J."/>
            <person name="Schmutz J."/>
            <person name="Prochnik S."/>
            <person name="Rokhsar D."/>
            <person name="Gmitter F."/>
            <person name="Ollitrault P."/>
            <person name="Machado M."/>
            <person name="Talon M."/>
            <person name="Wincker P."/>
            <person name="Jaillon O."/>
            <person name="Morgante M."/>
        </authorList>
    </citation>
    <scope>NUCLEOTIDE SEQUENCE</scope>
    <source>
        <strain evidence="24">cv. Clemenules</strain>
    </source>
</reference>
<dbReference type="eggNOG" id="ENOG502QPYS">
    <property type="taxonomic scope" value="Eukaryota"/>
</dbReference>
<evidence type="ECO:0000256" key="9">
    <source>
        <dbReference type="ARBA" id="ARBA00022729"/>
    </source>
</evidence>
<dbReference type="GO" id="GO:0016020">
    <property type="term" value="C:membrane"/>
    <property type="evidence" value="ECO:0007669"/>
    <property type="project" value="UniProtKB-SubCell"/>
</dbReference>
<evidence type="ECO:0000256" key="2">
    <source>
        <dbReference type="ARBA" id="ARBA00009592"/>
    </source>
</evidence>
<dbReference type="SMART" id="SM00369">
    <property type="entry name" value="LRR_TYP"/>
    <property type="match status" value="15"/>
</dbReference>
<dbReference type="Pfam" id="PF07714">
    <property type="entry name" value="PK_Tyr_Ser-Thr"/>
    <property type="match status" value="2"/>
</dbReference>
<evidence type="ECO:0000256" key="15">
    <source>
        <dbReference type="ARBA" id="ARBA00023136"/>
    </source>
</evidence>
<keyword evidence="10" id="KW-0677">Repeat</keyword>
<dbReference type="InterPro" id="IPR001611">
    <property type="entry name" value="Leu-rich_rpt"/>
</dbReference>
<feature type="signal peptide" evidence="21">
    <location>
        <begin position="1"/>
        <end position="27"/>
    </location>
</feature>
<dbReference type="InterPro" id="IPR001245">
    <property type="entry name" value="Ser-Thr/Tyr_kinase_cat_dom"/>
</dbReference>
<keyword evidence="12" id="KW-0418">Kinase</keyword>
<evidence type="ECO:0000256" key="3">
    <source>
        <dbReference type="ARBA" id="ARBA00012513"/>
    </source>
</evidence>
<dbReference type="FunFam" id="3.80.10.10:FF:000275">
    <property type="entry name" value="Leucine-rich repeat receptor-like protein kinase"/>
    <property type="match status" value="1"/>
</dbReference>
<evidence type="ECO:0000256" key="20">
    <source>
        <dbReference type="SAM" id="Phobius"/>
    </source>
</evidence>
<dbReference type="FunFam" id="3.80.10.10:FF:000317">
    <property type="entry name" value="Inactive leucine-rich repeat receptor-like protein kinase"/>
    <property type="match status" value="1"/>
</dbReference>
<evidence type="ECO:0000256" key="13">
    <source>
        <dbReference type="ARBA" id="ARBA00022840"/>
    </source>
</evidence>
<dbReference type="PANTHER" id="PTHR48053">
    <property type="entry name" value="LEUCINE RICH REPEAT FAMILY PROTEIN, EXPRESSED"/>
    <property type="match status" value="1"/>
</dbReference>
<evidence type="ECO:0000256" key="14">
    <source>
        <dbReference type="ARBA" id="ARBA00022989"/>
    </source>
</evidence>
<feature type="non-terminal residue" evidence="23">
    <location>
        <position position="1"/>
    </location>
</feature>
<evidence type="ECO:0000256" key="11">
    <source>
        <dbReference type="ARBA" id="ARBA00022741"/>
    </source>
</evidence>
<dbReference type="Gene3D" id="3.80.10.10">
    <property type="entry name" value="Ribonuclease Inhibitor"/>
    <property type="match status" value="6"/>
</dbReference>
<dbReference type="InterPro" id="IPR011009">
    <property type="entry name" value="Kinase-like_dom_sf"/>
</dbReference>
<dbReference type="InterPro" id="IPR032675">
    <property type="entry name" value="LRR_dom_sf"/>
</dbReference>
<dbReference type="SUPFAM" id="SSF52047">
    <property type="entry name" value="RNI-like"/>
    <property type="match status" value="2"/>
</dbReference>
<evidence type="ECO:0000256" key="16">
    <source>
        <dbReference type="ARBA" id="ARBA00023170"/>
    </source>
</evidence>
<comment type="catalytic activity">
    <reaction evidence="18">
        <text>L-threonyl-[protein] + ATP = O-phospho-L-threonyl-[protein] + ADP + H(+)</text>
        <dbReference type="Rhea" id="RHEA:46608"/>
        <dbReference type="Rhea" id="RHEA-COMP:11060"/>
        <dbReference type="Rhea" id="RHEA-COMP:11605"/>
        <dbReference type="ChEBI" id="CHEBI:15378"/>
        <dbReference type="ChEBI" id="CHEBI:30013"/>
        <dbReference type="ChEBI" id="CHEBI:30616"/>
        <dbReference type="ChEBI" id="CHEBI:61977"/>
        <dbReference type="ChEBI" id="CHEBI:456216"/>
        <dbReference type="EC" id="2.7.11.1"/>
    </reaction>
</comment>
<dbReference type="SUPFAM" id="SSF52058">
    <property type="entry name" value="L domain-like"/>
    <property type="match status" value="1"/>
</dbReference>
<evidence type="ECO:0000256" key="12">
    <source>
        <dbReference type="ARBA" id="ARBA00022777"/>
    </source>
</evidence>
<keyword evidence="5" id="KW-0597">Phosphoprotein</keyword>
<dbReference type="EC" id="2.7.11.1" evidence="3"/>
<dbReference type="GO" id="GO:0005524">
    <property type="term" value="F:ATP binding"/>
    <property type="evidence" value="ECO:0007669"/>
    <property type="project" value="UniProtKB-KW"/>
</dbReference>
<keyword evidence="24" id="KW-1185">Reference proteome</keyword>
<dbReference type="KEGG" id="cic:CICLE_v10033336mg"/>
<evidence type="ECO:0000256" key="19">
    <source>
        <dbReference type="ARBA" id="ARBA00048679"/>
    </source>
</evidence>
<dbReference type="InterPro" id="IPR000719">
    <property type="entry name" value="Prot_kinase_dom"/>
</dbReference>